<feature type="domain" description="Reverse transcriptase" evidence="1">
    <location>
        <begin position="271"/>
        <end position="530"/>
    </location>
</feature>
<dbReference type="PANTHER" id="PTHR33332">
    <property type="entry name" value="REVERSE TRANSCRIPTASE DOMAIN-CONTAINING PROTEIN"/>
    <property type="match status" value="1"/>
</dbReference>
<dbReference type="InterPro" id="IPR000477">
    <property type="entry name" value="RT_dom"/>
</dbReference>
<keyword evidence="2" id="KW-0548">Nucleotidyltransferase</keyword>
<reference evidence="2" key="1">
    <citation type="journal article" date="2014" name="Insect Biochem. Mol. Biol.">
        <title>An insight into the sialome of the frog biting fly, Corethrella appendiculata.</title>
        <authorList>
            <person name="Ribeiro J.M.C."/>
            <person name="Chagas A.C."/>
            <person name="Pham V.M."/>
            <person name="Lounibos L.P."/>
            <person name="Calvo E."/>
        </authorList>
    </citation>
    <scope>NUCLEOTIDE SEQUENCE</scope>
    <source>
        <tissue evidence="2">Salivary glands</tissue>
    </source>
</reference>
<proteinExistence type="evidence at transcript level"/>
<dbReference type="PROSITE" id="PS50878">
    <property type="entry name" value="RT_POL"/>
    <property type="match status" value="1"/>
</dbReference>
<organism evidence="2">
    <name type="scientific">Corethrella appendiculata</name>
    <dbReference type="NCBI Taxonomy" id="1370023"/>
    <lineage>
        <taxon>Eukaryota</taxon>
        <taxon>Metazoa</taxon>
        <taxon>Ecdysozoa</taxon>
        <taxon>Arthropoda</taxon>
        <taxon>Hexapoda</taxon>
        <taxon>Insecta</taxon>
        <taxon>Pterygota</taxon>
        <taxon>Neoptera</taxon>
        <taxon>Endopterygota</taxon>
        <taxon>Diptera</taxon>
        <taxon>Nematocera</taxon>
        <taxon>Culicoidea</taxon>
        <taxon>Chaoboridae</taxon>
        <taxon>Corethrella</taxon>
    </lineage>
</organism>
<dbReference type="GO" id="GO:0003964">
    <property type="term" value="F:RNA-directed DNA polymerase activity"/>
    <property type="evidence" value="ECO:0007669"/>
    <property type="project" value="UniProtKB-KW"/>
</dbReference>
<name>U5ER05_9DIPT</name>
<evidence type="ECO:0000313" key="2">
    <source>
        <dbReference type="EMBL" id="JAB55876.1"/>
    </source>
</evidence>
<dbReference type="SUPFAM" id="SSF56672">
    <property type="entry name" value="DNA/RNA polymerases"/>
    <property type="match status" value="1"/>
</dbReference>
<dbReference type="AlphaFoldDB" id="U5ER05"/>
<sequence length="728" mass="84235">IITSNPDDVLVFSQTSIPGISKHDLIFASFSYQTVVPGPETISFNDYKNFDSVKLLHEFNEIPWSLFFQMSNPDILCEFFYHHLLNLHDSCIPVRTKKIVLKNSQWFSDSIKRAMSDRDLAYSAWLRDRTNANHINFKRLRNRVNTLIRDSKKAYFDTFLDSRLPSKTLWKRLKQTATVTNTKDVNKIFYSPDSVNAHFLDSVPDVPLVIPPIDHTISPLDFNFRPIESHDIVNAICSIKSNACGLDGLNLQFLKIITPIAIEQITHLFNKVVETGQYPLCWKKSKVIPIQKKSNLRSLNNLRPVSILPVLSKAFEITIKKQITEYINHHEYLNSNQSGFRTGHGTNTAVLQVTDDIASNIDRRHIALILFLDFSKAFDCLNHKLLCYKLKNLYNFSFHAVNLIYTYLTGRSQLVSIDNVFSSSLPLTRGIGQGTILGPLFFCLYINDLPSVLRFCRFHLFADDVQIYLTDLLQDRNSLVNKINQDLNRVLLWSRRNGLVLNSGKTKALFLYRTRETPALLPVILDGVTIELTDCATNLGVIMDSKLNFNNHVSSVCGKISGIIRSLKYSSPYLSRETRLKLCKSLILPHLCYCDVVYSSTSRLSLNKLKVSVNRCLRFIYNIGYRESVTHLQNNLLGCSFTNFFKYRTNIFLFRLMKSRTPQYLYNKLRFSNRARRFNLNIPRHFTSFYNATFFISSARYWNELPVQIKRQRTLNSFRIHILSHYNR</sequence>
<keyword evidence="2" id="KW-0695">RNA-directed DNA polymerase</keyword>
<accession>U5ER05</accession>
<keyword evidence="2" id="KW-0808">Transferase</keyword>
<dbReference type="Pfam" id="PF00078">
    <property type="entry name" value="RVT_1"/>
    <property type="match status" value="1"/>
</dbReference>
<dbReference type="InterPro" id="IPR043502">
    <property type="entry name" value="DNA/RNA_pol_sf"/>
</dbReference>
<evidence type="ECO:0000259" key="1">
    <source>
        <dbReference type="PROSITE" id="PS50878"/>
    </source>
</evidence>
<dbReference type="CDD" id="cd01650">
    <property type="entry name" value="RT_nLTR_like"/>
    <property type="match status" value="1"/>
</dbReference>
<dbReference type="EMBL" id="GANO01003995">
    <property type="protein sequence ID" value="JAB55876.1"/>
    <property type="molecule type" value="mRNA"/>
</dbReference>
<feature type="non-terminal residue" evidence="2">
    <location>
        <position position="1"/>
    </location>
</feature>
<protein>
    <submittedName>
        <fullName evidence="2">Putative reverse transcriptase</fullName>
    </submittedName>
</protein>